<comment type="caution">
    <text evidence="3">The sequence shown here is derived from an EMBL/GenBank/DDBJ whole genome shotgun (WGS) entry which is preliminary data.</text>
</comment>
<protein>
    <submittedName>
        <fullName evidence="3">HTH-type transcriptional regulator Xre</fullName>
    </submittedName>
</protein>
<dbReference type="STRING" id="520767.ATZ99_05850"/>
<dbReference type="Proteomes" id="UP000075737">
    <property type="component" value="Unassembled WGS sequence"/>
</dbReference>
<keyword evidence="1" id="KW-0238">DNA-binding</keyword>
<reference evidence="3 4" key="1">
    <citation type="submission" date="2015-12" db="EMBL/GenBank/DDBJ databases">
        <title>Draft genome of Thermovenabulum gondwanense isolated from a red thermophilic microbial mat colonisisng an outflow channel of a bore well.</title>
        <authorList>
            <person name="Patel B.K."/>
        </authorList>
    </citation>
    <scope>NUCLEOTIDE SEQUENCE [LARGE SCALE GENOMIC DNA]</scope>
    <source>
        <strain evidence="3 4">R270</strain>
    </source>
</reference>
<sequence>MEGSLIRQLRKNRKLSLKELAEKTGLSVSYLSEIETGKKKPSLEVVQKLADALNVSVEAFFNTGEDSTPEKPLSIGEKIHLLRQRKNLSLEKLAELAGISASYLCQIEKGNVLPSLSTLTGLTKFLDIKPEELLNNSANMGAKLKKLRTERGLTQVELAKKAGVSPALIGQLENGKVEPSIKTLEKLAQALSVTPCFFVTDDDGAENIFKIMNPALKELFLDPKVKSVLEMVADCTPEELSFILRFIELYKSHRKI</sequence>
<feature type="domain" description="HTH cro/C1-type" evidence="2">
    <location>
        <begin position="144"/>
        <end position="198"/>
    </location>
</feature>
<accession>A0A162MTJ5</accession>
<feature type="domain" description="HTH cro/C1-type" evidence="2">
    <location>
        <begin position="79"/>
        <end position="133"/>
    </location>
</feature>
<dbReference type="Pfam" id="PF01381">
    <property type="entry name" value="HTH_3"/>
    <property type="match status" value="3"/>
</dbReference>
<dbReference type="Gene3D" id="1.10.260.40">
    <property type="entry name" value="lambda repressor-like DNA-binding domains"/>
    <property type="match status" value="3"/>
</dbReference>
<dbReference type="SMART" id="SM00530">
    <property type="entry name" value="HTH_XRE"/>
    <property type="match status" value="3"/>
</dbReference>
<dbReference type="GO" id="GO:0003700">
    <property type="term" value="F:DNA-binding transcription factor activity"/>
    <property type="evidence" value="ECO:0007669"/>
    <property type="project" value="TreeGrafter"/>
</dbReference>
<dbReference type="CDD" id="cd00093">
    <property type="entry name" value="HTH_XRE"/>
    <property type="match status" value="3"/>
</dbReference>
<keyword evidence="4" id="KW-1185">Reference proteome</keyword>
<dbReference type="SUPFAM" id="SSF47413">
    <property type="entry name" value="lambda repressor-like DNA-binding domains"/>
    <property type="match status" value="3"/>
</dbReference>
<proteinExistence type="predicted"/>
<evidence type="ECO:0000313" key="4">
    <source>
        <dbReference type="Proteomes" id="UP000075737"/>
    </source>
</evidence>
<dbReference type="PANTHER" id="PTHR46797">
    <property type="entry name" value="HTH-TYPE TRANSCRIPTIONAL REGULATOR"/>
    <property type="match status" value="1"/>
</dbReference>
<name>A0A162MTJ5_9FIRM</name>
<evidence type="ECO:0000259" key="2">
    <source>
        <dbReference type="PROSITE" id="PS50943"/>
    </source>
</evidence>
<evidence type="ECO:0000256" key="1">
    <source>
        <dbReference type="ARBA" id="ARBA00023125"/>
    </source>
</evidence>
<dbReference type="InterPro" id="IPR001387">
    <property type="entry name" value="Cro/C1-type_HTH"/>
</dbReference>
<dbReference type="EMBL" id="LOHZ01000022">
    <property type="protein sequence ID" value="KYO67299.1"/>
    <property type="molecule type" value="Genomic_DNA"/>
</dbReference>
<gene>
    <name evidence="3" type="primary">xre</name>
    <name evidence="3" type="ORF">ATZ99_05850</name>
</gene>
<dbReference type="InterPro" id="IPR010982">
    <property type="entry name" value="Lambda_DNA-bd_dom_sf"/>
</dbReference>
<dbReference type="GO" id="GO:0003677">
    <property type="term" value="F:DNA binding"/>
    <property type="evidence" value="ECO:0007669"/>
    <property type="project" value="UniProtKB-KW"/>
</dbReference>
<dbReference type="AlphaFoldDB" id="A0A162MTJ5"/>
<evidence type="ECO:0000313" key="3">
    <source>
        <dbReference type="EMBL" id="KYO67299.1"/>
    </source>
</evidence>
<dbReference type="RefSeq" id="WP_068747754.1">
    <property type="nucleotide sequence ID" value="NZ_LOHZ01000022.1"/>
</dbReference>
<organism evidence="3 4">
    <name type="scientific">Thermovenabulum gondwanense</name>
    <dbReference type="NCBI Taxonomy" id="520767"/>
    <lineage>
        <taxon>Bacteria</taxon>
        <taxon>Bacillati</taxon>
        <taxon>Bacillota</taxon>
        <taxon>Clostridia</taxon>
        <taxon>Thermosediminibacterales</taxon>
        <taxon>Thermosediminibacteraceae</taxon>
        <taxon>Thermovenabulum</taxon>
    </lineage>
</organism>
<dbReference type="PANTHER" id="PTHR46797:SF1">
    <property type="entry name" value="METHYLPHOSPHONATE SYNTHASE"/>
    <property type="match status" value="1"/>
</dbReference>
<dbReference type="InterPro" id="IPR050807">
    <property type="entry name" value="TransReg_Diox_bact_type"/>
</dbReference>
<feature type="domain" description="HTH cro/C1-type" evidence="2">
    <location>
        <begin position="6"/>
        <end position="60"/>
    </location>
</feature>
<dbReference type="GO" id="GO:0005829">
    <property type="term" value="C:cytosol"/>
    <property type="evidence" value="ECO:0007669"/>
    <property type="project" value="TreeGrafter"/>
</dbReference>
<dbReference type="PROSITE" id="PS50943">
    <property type="entry name" value="HTH_CROC1"/>
    <property type="match status" value="3"/>
</dbReference>